<keyword evidence="6" id="KW-1185">Reference proteome</keyword>
<dbReference type="PROSITE" id="PS51035">
    <property type="entry name" value="BAG"/>
    <property type="match status" value="1"/>
</dbReference>
<dbReference type="GO" id="GO:0009506">
    <property type="term" value="C:plasmodesma"/>
    <property type="evidence" value="ECO:0007669"/>
    <property type="project" value="TreeGrafter"/>
</dbReference>
<feature type="compositionally biased region" description="Polar residues" evidence="3">
    <location>
        <begin position="519"/>
        <end position="528"/>
    </location>
</feature>
<gene>
    <name evidence="5" type="ORF">RJ641_015955</name>
</gene>
<evidence type="ECO:0000313" key="6">
    <source>
        <dbReference type="Proteomes" id="UP001370490"/>
    </source>
</evidence>
<feature type="region of interest" description="Disordered" evidence="3">
    <location>
        <begin position="562"/>
        <end position="593"/>
    </location>
</feature>
<name>A0AAN8UYK2_9MAGN</name>
<feature type="region of interest" description="Disordered" evidence="3">
    <location>
        <begin position="1187"/>
        <end position="1212"/>
    </location>
</feature>
<evidence type="ECO:0000256" key="1">
    <source>
        <dbReference type="ARBA" id="ARBA00022860"/>
    </source>
</evidence>
<feature type="compositionally biased region" description="Basic and acidic residues" evidence="3">
    <location>
        <begin position="1196"/>
        <end position="1212"/>
    </location>
</feature>
<feature type="region of interest" description="Disordered" evidence="3">
    <location>
        <begin position="1257"/>
        <end position="1283"/>
    </location>
</feature>
<comment type="caution">
    <text evidence="5">The sequence shown here is derived from an EMBL/GenBank/DDBJ whole genome shotgun (WGS) entry which is preliminary data.</text>
</comment>
<feature type="compositionally biased region" description="Basic and acidic residues" evidence="3">
    <location>
        <begin position="476"/>
        <end position="517"/>
    </location>
</feature>
<feature type="compositionally biased region" description="Basic and acidic residues" evidence="3">
    <location>
        <begin position="324"/>
        <end position="338"/>
    </location>
</feature>
<feature type="compositionally biased region" description="Polar residues" evidence="3">
    <location>
        <begin position="878"/>
        <end position="891"/>
    </location>
</feature>
<dbReference type="InterPro" id="IPR003103">
    <property type="entry name" value="BAG_domain"/>
</dbReference>
<protein>
    <submittedName>
        <fullName evidence="5">BAG domain</fullName>
    </submittedName>
</protein>
<feature type="compositionally biased region" description="Basic and acidic residues" evidence="3">
    <location>
        <begin position="406"/>
        <end position="435"/>
    </location>
</feature>
<feature type="compositionally biased region" description="Basic and acidic residues" evidence="3">
    <location>
        <begin position="351"/>
        <end position="367"/>
    </location>
</feature>
<dbReference type="PROSITE" id="PS50096">
    <property type="entry name" value="IQ"/>
    <property type="match status" value="1"/>
</dbReference>
<dbReference type="CDD" id="cd23767">
    <property type="entry name" value="IQCD"/>
    <property type="match status" value="1"/>
</dbReference>
<keyword evidence="2" id="KW-0143">Chaperone</keyword>
<dbReference type="Gene3D" id="1.20.58.120">
    <property type="entry name" value="BAG domain"/>
    <property type="match status" value="1"/>
</dbReference>
<evidence type="ECO:0000313" key="5">
    <source>
        <dbReference type="EMBL" id="KAK6920051.1"/>
    </source>
</evidence>
<dbReference type="Pfam" id="PF00612">
    <property type="entry name" value="IQ"/>
    <property type="match status" value="1"/>
</dbReference>
<accession>A0AAN8UYK2</accession>
<dbReference type="InterPro" id="IPR000048">
    <property type="entry name" value="IQ_motif_EF-hand-BS"/>
</dbReference>
<keyword evidence="1" id="KW-0112">Calmodulin-binding</keyword>
<dbReference type="EMBL" id="JBAMMX010000021">
    <property type="protein sequence ID" value="KAK6920051.1"/>
    <property type="molecule type" value="Genomic_DNA"/>
</dbReference>
<dbReference type="GO" id="GO:0051087">
    <property type="term" value="F:protein-folding chaperone binding"/>
    <property type="evidence" value="ECO:0007669"/>
    <property type="project" value="InterPro"/>
</dbReference>
<feature type="region of interest" description="Disordered" evidence="3">
    <location>
        <begin position="762"/>
        <end position="793"/>
    </location>
</feature>
<dbReference type="SMART" id="SM00264">
    <property type="entry name" value="BAG"/>
    <property type="match status" value="1"/>
</dbReference>
<dbReference type="InterPro" id="IPR040400">
    <property type="entry name" value="BAG5/6/7/8"/>
</dbReference>
<evidence type="ECO:0000256" key="2">
    <source>
        <dbReference type="ARBA" id="ARBA00023186"/>
    </source>
</evidence>
<feature type="domain" description="BAG" evidence="4">
    <location>
        <begin position="636"/>
        <end position="713"/>
    </location>
</feature>
<proteinExistence type="predicted"/>
<dbReference type="FunFam" id="1.20.58.120:FF:000010">
    <property type="entry name" value="BAG family molecular chaperone regulator 6"/>
    <property type="match status" value="1"/>
</dbReference>
<dbReference type="PANTHER" id="PTHR33322">
    <property type="entry name" value="BAG DOMAIN CONTAINING PROTEIN, EXPRESSED"/>
    <property type="match status" value="1"/>
</dbReference>
<feature type="region of interest" description="Disordered" evidence="3">
    <location>
        <begin position="239"/>
        <end position="307"/>
    </location>
</feature>
<dbReference type="PANTHER" id="PTHR33322:SF16">
    <property type="entry name" value="BAG FAMILY MOLECULAR CHAPERONE REGULATOR 6"/>
    <property type="match status" value="1"/>
</dbReference>
<evidence type="ECO:0000259" key="4">
    <source>
        <dbReference type="PROSITE" id="PS51035"/>
    </source>
</evidence>
<dbReference type="InterPro" id="IPR036533">
    <property type="entry name" value="BAG_dom_sf"/>
</dbReference>
<organism evidence="5 6">
    <name type="scientific">Dillenia turbinata</name>
    <dbReference type="NCBI Taxonomy" id="194707"/>
    <lineage>
        <taxon>Eukaryota</taxon>
        <taxon>Viridiplantae</taxon>
        <taxon>Streptophyta</taxon>
        <taxon>Embryophyta</taxon>
        <taxon>Tracheophyta</taxon>
        <taxon>Spermatophyta</taxon>
        <taxon>Magnoliopsida</taxon>
        <taxon>eudicotyledons</taxon>
        <taxon>Gunneridae</taxon>
        <taxon>Pentapetalae</taxon>
        <taxon>Dilleniales</taxon>
        <taxon>Dilleniaceae</taxon>
        <taxon>Dillenia</taxon>
    </lineage>
</organism>
<reference evidence="5 6" key="1">
    <citation type="submission" date="2023-12" db="EMBL/GenBank/DDBJ databases">
        <title>A high-quality genome assembly for Dillenia turbinata (Dilleniales).</title>
        <authorList>
            <person name="Chanderbali A."/>
        </authorList>
    </citation>
    <scope>NUCLEOTIDE SEQUENCE [LARGE SCALE GENOMIC DNA]</scope>
    <source>
        <strain evidence="5">LSX21</strain>
        <tissue evidence="5">Leaf</tissue>
    </source>
</reference>
<evidence type="ECO:0000256" key="3">
    <source>
        <dbReference type="SAM" id="MobiDB-lite"/>
    </source>
</evidence>
<feature type="region of interest" description="Disordered" evidence="3">
    <location>
        <begin position="873"/>
        <end position="900"/>
    </location>
</feature>
<feature type="compositionally biased region" description="Basic and acidic residues" evidence="3">
    <location>
        <begin position="271"/>
        <end position="303"/>
    </location>
</feature>
<dbReference type="GO" id="GO:0005516">
    <property type="term" value="F:calmodulin binding"/>
    <property type="evidence" value="ECO:0007669"/>
    <property type="project" value="UniProtKB-KW"/>
</dbReference>
<feature type="region of interest" description="Disordered" evidence="3">
    <location>
        <begin position="324"/>
        <end position="531"/>
    </location>
</feature>
<sequence length="1283" mass="143676">MHSVYSYADHPHQRNQMPFVQCHHPNFDAVVPQMKVEPARFPTTQEFCPYGGSYGYPAPMAGHFCCGHNHAPCYYSCRPPYPYPPQPVYHCYGNFPAFPGANAVHYVPPPHYSVEQPRYEYDKNVPTMYYCGSCPHHSSNFKGDKSVKIEEHEPEVVKERDGSVVPFQWKNSPYPIMWMPPGYLQHAEHRRPSDLQVKNEDETPYITKVADGNVISEERRPSWRGGRLPHDMANIGSLWYGGDTKKDQQQAKEENKNQSPLPIIWMPSYWKSEDQEQEQHQVGSQKHEGEPKKAQEPAKDEKQNQFQLPVFRMPSYNKPEELELEHQQGDLGSKHVREQPWNFQIIPTKLPRHDDDTEKPAEKKEANTNEAPLEIAAGRTIDKSIPVKQEERLTEKSIPVGQEEQPAVKKTAEGVKRKTRDIPVKHIGDNQEMKPSKTGAESKSSPKTTKLPPVCLRVDPLPRKKSRSRPSSPPGMKEKCSTSSEKTKEIHKETKVGKVEEQQNDGKNKEIVPKDNPCDQEQTRSLTDMPTHICDVGSTKLVAQSAETGYAEPWFEAEKGARVAENHKDEETITKDHESADESKTAEDEGDKEVNDMSIEELKRKNLSDAEAATVIQSLYRGFQVRKWEPPKKLKQIAEVREKMLEVRNRIQELESSPHLWRDDKTRLVISETIMTLLLKLDTIQSLQPSVRERRKSVAKELVSLQEKLDFLSAQKVEGQTEAASTAESVEDVTADRTNTKLCIQAQGGEIGGECGQDISQVDMDGSSDTAEQQQCQEQPKMTEDSVSTPEGEPSAHYLVLEKEVSKESKEVTDPFQACDVKSDMAGLMPTVEANAPASCEGSTGQDFLEGLYQSVSPPAVTNELMNSEKEVGGLFSSEPTDSGSNLNIETSPVDDLSSVDDNWEFTDEVGVSVTGEEHTPPSFERNIDGDRTGSEVLHIEEPVYDRVIDNMETEMKCGVADGEVRVSSEIPDGSMLSGEDTAMDKVQHRPFVEVEEHILGESQDAEKIKLQKDDGFDAVELLLPDKPQENVAVDEVHSSKAHADVALASEDRQVRHIGSEEDTALDAWIAEVAEKNLSEEKETLKLETESLGDSTLVEDIDAVEGDTVVRTKITEGGTRADSSQPCANVEIISEHKEVLAVQTGEHTDDNPVAADEKEIVLLESAEQTSNLPPVDAVKDEIAVETETAQGDGEDQLEKTAGHVKDTGNDSERRLVEENEKLREMLEKLMEAGKEQLTVISELSGRVKDLEKKLNRKKRMKLKCSQTPSVRSPRKRLVESFKA</sequence>
<feature type="compositionally biased region" description="Polar residues" evidence="3">
    <location>
        <begin position="767"/>
        <end position="789"/>
    </location>
</feature>
<dbReference type="SUPFAM" id="SSF63491">
    <property type="entry name" value="BAG domain"/>
    <property type="match status" value="1"/>
</dbReference>
<dbReference type="Pfam" id="PF02179">
    <property type="entry name" value="BAG"/>
    <property type="match status" value="1"/>
</dbReference>
<dbReference type="Proteomes" id="UP001370490">
    <property type="component" value="Unassembled WGS sequence"/>
</dbReference>
<dbReference type="GO" id="GO:0006457">
    <property type="term" value="P:protein folding"/>
    <property type="evidence" value="ECO:0007669"/>
    <property type="project" value="TreeGrafter"/>
</dbReference>
<feature type="compositionally biased region" description="Polar residues" evidence="3">
    <location>
        <begin position="439"/>
        <end position="448"/>
    </location>
</feature>
<feature type="compositionally biased region" description="Basic and acidic residues" evidence="3">
    <location>
        <begin position="243"/>
        <end position="256"/>
    </location>
</feature>